<sequence>MSFLTVQRTLGVKQGQQHRKKMALLPPITEYTGNTQQSNASSDWWRLSGHD</sequence>
<feature type="region of interest" description="Disordered" evidence="1">
    <location>
        <begin position="30"/>
        <end position="51"/>
    </location>
</feature>
<accession>A0A0E9UAR6</accession>
<dbReference type="EMBL" id="GBXM01046312">
    <property type="protein sequence ID" value="JAH62265.1"/>
    <property type="molecule type" value="Transcribed_RNA"/>
</dbReference>
<organism evidence="2">
    <name type="scientific">Anguilla anguilla</name>
    <name type="common">European freshwater eel</name>
    <name type="synonym">Muraena anguilla</name>
    <dbReference type="NCBI Taxonomy" id="7936"/>
    <lineage>
        <taxon>Eukaryota</taxon>
        <taxon>Metazoa</taxon>
        <taxon>Chordata</taxon>
        <taxon>Craniata</taxon>
        <taxon>Vertebrata</taxon>
        <taxon>Euteleostomi</taxon>
        <taxon>Actinopterygii</taxon>
        <taxon>Neopterygii</taxon>
        <taxon>Teleostei</taxon>
        <taxon>Anguilliformes</taxon>
        <taxon>Anguillidae</taxon>
        <taxon>Anguilla</taxon>
    </lineage>
</organism>
<proteinExistence type="predicted"/>
<reference evidence="2" key="2">
    <citation type="journal article" date="2015" name="Fish Shellfish Immunol.">
        <title>Early steps in the European eel (Anguilla anguilla)-Vibrio vulnificus interaction in the gills: Role of the RtxA13 toxin.</title>
        <authorList>
            <person name="Callol A."/>
            <person name="Pajuelo D."/>
            <person name="Ebbesson L."/>
            <person name="Teles M."/>
            <person name="MacKenzie S."/>
            <person name="Amaro C."/>
        </authorList>
    </citation>
    <scope>NUCLEOTIDE SEQUENCE</scope>
</reference>
<reference evidence="2" key="1">
    <citation type="submission" date="2014-11" db="EMBL/GenBank/DDBJ databases">
        <authorList>
            <person name="Amaro Gonzalez C."/>
        </authorList>
    </citation>
    <scope>NUCLEOTIDE SEQUENCE</scope>
</reference>
<dbReference type="AlphaFoldDB" id="A0A0E9UAR6"/>
<evidence type="ECO:0000313" key="2">
    <source>
        <dbReference type="EMBL" id="JAH62265.1"/>
    </source>
</evidence>
<evidence type="ECO:0000256" key="1">
    <source>
        <dbReference type="SAM" id="MobiDB-lite"/>
    </source>
</evidence>
<name>A0A0E9UAR6_ANGAN</name>
<protein>
    <submittedName>
        <fullName evidence="2">Uncharacterized protein</fullName>
    </submittedName>
</protein>
<feature type="compositionally biased region" description="Polar residues" evidence="1">
    <location>
        <begin position="31"/>
        <end position="42"/>
    </location>
</feature>